<dbReference type="KEGG" id="spha:D3Y57_16385"/>
<sequence>MTMISMNVVWEDTVAFLRREAGLVIPLALATSLVGNVVNSLVNPAVLGSPPNALFSLLTFVALLWTVIGQLAIIALVLRPGSSVGEALSLAARRLPTLLGTAFLIGTAATLFALPALIGFFQSGVNPNIPATYTKLPGWVSLYFLVFACVAIWVSLRLSTLYSLIVDKQPGVIASLKTAFAMTRGVIARLILAAIVYFITTIVLTTVVRFVLGSAFELLGRAIDSPFVTVALTALAVGTVTAALSTFAAVFLAMLYRRLNNGI</sequence>
<feature type="transmembrane region" description="Helical" evidence="1">
    <location>
        <begin position="232"/>
        <end position="256"/>
    </location>
</feature>
<evidence type="ECO:0000313" key="2">
    <source>
        <dbReference type="EMBL" id="AYJ87222.1"/>
    </source>
</evidence>
<dbReference type="RefSeq" id="WP_121154309.1">
    <property type="nucleotide sequence ID" value="NZ_CP032829.1"/>
</dbReference>
<protein>
    <recommendedName>
        <fullName evidence="4">Glycerophosphoryl diester phosphodiesterase membrane domain-containing protein</fullName>
    </recommendedName>
</protein>
<feature type="transmembrane region" description="Helical" evidence="1">
    <location>
        <begin position="98"/>
        <end position="121"/>
    </location>
</feature>
<accession>A0A494TIP4</accession>
<organism evidence="2 3">
    <name type="scientific">Sphingomonas paeninsulae</name>
    <dbReference type="NCBI Taxonomy" id="2319844"/>
    <lineage>
        <taxon>Bacteria</taxon>
        <taxon>Pseudomonadati</taxon>
        <taxon>Pseudomonadota</taxon>
        <taxon>Alphaproteobacteria</taxon>
        <taxon>Sphingomonadales</taxon>
        <taxon>Sphingomonadaceae</taxon>
        <taxon>Sphingomonas</taxon>
    </lineage>
</organism>
<feature type="transmembrane region" description="Helical" evidence="1">
    <location>
        <begin position="186"/>
        <end position="212"/>
    </location>
</feature>
<feature type="transmembrane region" description="Helical" evidence="1">
    <location>
        <begin position="21"/>
        <end position="42"/>
    </location>
</feature>
<evidence type="ECO:0000256" key="1">
    <source>
        <dbReference type="SAM" id="Phobius"/>
    </source>
</evidence>
<keyword evidence="1" id="KW-0812">Transmembrane</keyword>
<keyword evidence="3" id="KW-1185">Reference proteome</keyword>
<dbReference type="EMBL" id="CP032829">
    <property type="protein sequence ID" value="AYJ87222.1"/>
    <property type="molecule type" value="Genomic_DNA"/>
</dbReference>
<evidence type="ECO:0008006" key="4">
    <source>
        <dbReference type="Google" id="ProtNLM"/>
    </source>
</evidence>
<keyword evidence="1" id="KW-1133">Transmembrane helix</keyword>
<reference evidence="2 3" key="1">
    <citation type="submission" date="2018-09" db="EMBL/GenBank/DDBJ databases">
        <title>Sphingomonas peninsula sp. nov., isolated from fildes peninsula, Antarctic soil.</title>
        <authorList>
            <person name="Yingchao G."/>
        </authorList>
    </citation>
    <scope>NUCLEOTIDE SEQUENCE [LARGE SCALE GENOMIC DNA]</scope>
    <source>
        <strain evidence="2 3">YZ-8</strain>
    </source>
</reference>
<evidence type="ECO:0000313" key="3">
    <source>
        <dbReference type="Proteomes" id="UP000276254"/>
    </source>
</evidence>
<dbReference type="AlphaFoldDB" id="A0A494TIP4"/>
<dbReference type="Proteomes" id="UP000276254">
    <property type="component" value="Chromosome"/>
</dbReference>
<feature type="transmembrane region" description="Helical" evidence="1">
    <location>
        <begin position="141"/>
        <end position="165"/>
    </location>
</feature>
<name>A0A494TIP4_SPHPE</name>
<dbReference type="OrthoDB" id="7193287at2"/>
<proteinExistence type="predicted"/>
<keyword evidence="1" id="KW-0472">Membrane</keyword>
<gene>
    <name evidence="2" type="ORF">D3Y57_16385</name>
</gene>
<feature type="transmembrane region" description="Helical" evidence="1">
    <location>
        <begin position="54"/>
        <end position="78"/>
    </location>
</feature>